<keyword evidence="4" id="KW-1185">Reference proteome</keyword>
<evidence type="ECO:0000313" key="3">
    <source>
        <dbReference type="EMBL" id="CAA2632849.1"/>
    </source>
</evidence>
<dbReference type="SUPFAM" id="SSF53098">
    <property type="entry name" value="Ribonuclease H-like"/>
    <property type="match status" value="1"/>
</dbReference>
<dbReference type="PROSITE" id="PS50994">
    <property type="entry name" value="INTEGRASE"/>
    <property type="match status" value="1"/>
</dbReference>
<dbReference type="Gene3D" id="3.30.420.10">
    <property type="entry name" value="Ribonuclease H-like superfamily/Ribonuclease H"/>
    <property type="match status" value="1"/>
</dbReference>
<evidence type="ECO:0000256" key="1">
    <source>
        <dbReference type="SAM" id="Phobius"/>
    </source>
</evidence>
<keyword evidence="1" id="KW-0812">Transmembrane</keyword>
<protein>
    <recommendedName>
        <fullName evidence="2">Integrase catalytic domain-containing protein</fullName>
    </recommendedName>
</protein>
<dbReference type="GO" id="GO:0003676">
    <property type="term" value="F:nucleic acid binding"/>
    <property type="evidence" value="ECO:0007669"/>
    <property type="project" value="InterPro"/>
</dbReference>
<evidence type="ECO:0000259" key="2">
    <source>
        <dbReference type="PROSITE" id="PS50994"/>
    </source>
</evidence>
<accession>A0A7I8JPC4</accession>
<dbReference type="PANTHER" id="PTHR47266">
    <property type="entry name" value="ENDONUCLEASE-RELATED"/>
    <property type="match status" value="1"/>
</dbReference>
<organism evidence="3">
    <name type="scientific">Spirodela intermedia</name>
    <name type="common">Intermediate duckweed</name>
    <dbReference type="NCBI Taxonomy" id="51605"/>
    <lineage>
        <taxon>Eukaryota</taxon>
        <taxon>Viridiplantae</taxon>
        <taxon>Streptophyta</taxon>
        <taxon>Embryophyta</taxon>
        <taxon>Tracheophyta</taxon>
        <taxon>Spermatophyta</taxon>
        <taxon>Magnoliopsida</taxon>
        <taxon>Liliopsida</taxon>
        <taxon>Araceae</taxon>
        <taxon>Lemnoideae</taxon>
        <taxon>Spirodela</taxon>
    </lineage>
</organism>
<dbReference type="InterPro" id="IPR012337">
    <property type="entry name" value="RNaseH-like_sf"/>
</dbReference>
<dbReference type="Proteomes" id="UP001189122">
    <property type="component" value="Unassembled WGS sequence"/>
</dbReference>
<dbReference type="EMBL" id="LR743602">
    <property type="protein sequence ID" value="CAA2632849.1"/>
    <property type="molecule type" value="Genomic_DNA"/>
</dbReference>
<dbReference type="InterPro" id="IPR036397">
    <property type="entry name" value="RNaseH_sf"/>
</dbReference>
<evidence type="ECO:0000313" key="4">
    <source>
        <dbReference type="Proteomes" id="UP001189122"/>
    </source>
</evidence>
<feature type="domain" description="Integrase catalytic" evidence="2">
    <location>
        <begin position="4"/>
        <end position="171"/>
    </location>
</feature>
<dbReference type="Pfam" id="PF00665">
    <property type="entry name" value="rve"/>
    <property type="match status" value="1"/>
</dbReference>
<name>A0A7I8JPC4_SPIIN</name>
<dbReference type="InterPro" id="IPR001584">
    <property type="entry name" value="Integrase_cat-core"/>
</dbReference>
<reference evidence="3 4" key="1">
    <citation type="submission" date="2019-12" db="EMBL/GenBank/DDBJ databases">
        <authorList>
            <person name="Scholz U."/>
            <person name="Mascher M."/>
            <person name="Fiebig A."/>
        </authorList>
    </citation>
    <scope>NUCLEOTIDE SEQUENCE</scope>
</reference>
<dbReference type="EMBL" id="CACRZD030000015">
    <property type="protein sequence ID" value="CAA6672019.1"/>
    <property type="molecule type" value="Genomic_DNA"/>
</dbReference>
<keyword evidence="1" id="KW-0472">Membrane</keyword>
<dbReference type="InterPro" id="IPR052160">
    <property type="entry name" value="Gypsy_RT_Integrase-like"/>
</dbReference>
<sequence>MSKKDEIPMSNILVVEIFGVWGIDFIYLFPSIEKYEYILLAIDYVSKWVEVIPTRTNDHEIVIKNLQKNIFLRFECLRVIISDVRTHFTNKHFRELLKKNGVHHKVVTPYHLQTNGQTEVVNREIQRILRKIIRPDKKDWPTKLQDIFWAYKTAYKNPISMSPFHLIFGKQYHLLVEIEHKVLWL</sequence>
<dbReference type="AlphaFoldDB" id="A0A7I8JPC4"/>
<dbReference type="GO" id="GO:0015074">
    <property type="term" value="P:DNA integration"/>
    <property type="evidence" value="ECO:0007669"/>
    <property type="project" value="InterPro"/>
</dbReference>
<keyword evidence="1" id="KW-1133">Transmembrane helix</keyword>
<proteinExistence type="predicted"/>
<gene>
    <name evidence="3" type="ORF">SI7747_15018427</name>
</gene>
<feature type="transmembrane region" description="Helical" evidence="1">
    <location>
        <begin position="12"/>
        <end position="30"/>
    </location>
</feature>